<protein>
    <submittedName>
        <fullName evidence="2">TSC-22/dip/bun family protein</fullName>
    </submittedName>
</protein>
<dbReference type="AlphaFoldDB" id="A0A146KC97"/>
<feature type="coiled-coil region" evidence="1">
    <location>
        <begin position="39"/>
        <end position="111"/>
    </location>
</feature>
<evidence type="ECO:0000256" key="1">
    <source>
        <dbReference type="SAM" id="Coils"/>
    </source>
</evidence>
<keyword evidence="1" id="KW-0175">Coiled coil</keyword>
<dbReference type="EMBL" id="GDID01002194">
    <property type="protein sequence ID" value="JAP94412.1"/>
    <property type="molecule type" value="Transcribed_RNA"/>
</dbReference>
<feature type="coiled-coil region" evidence="1">
    <location>
        <begin position="136"/>
        <end position="163"/>
    </location>
</feature>
<reference evidence="2" key="1">
    <citation type="submission" date="2015-07" db="EMBL/GenBank/DDBJ databases">
        <title>Adaptation to a free-living lifestyle via gene acquisitions in the diplomonad Trepomonas sp. PC1.</title>
        <authorList>
            <person name="Xu F."/>
            <person name="Jerlstrom-Hultqvist J."/>
            <person name="Kolisko M."/>
            <person name="Simpson A.G.B."/>
            <person name="Roger A.J."/>
            <person name="Svard S.G."/>
            <person name="Andersson J.O."/>
        </authorList>
    </citation>
    <scope>NUCLEOTIDE SEQUENCE</scope>
    <source>
        <strain evidence="2">PC1</strain>
    </source>
</reference>
<organism evidence="2">
    <name type="scientific">Trepomonas sp. PC1</name>
    <dbReference type="NCBI Taxonomy" id="1076344"/>
    <lineage>
        <taxon>Eukaryota</taxon>
        <taxon>Metamonada</taxon>
        <taxon>Diplomonadida</taxon>
        <taxon>Hexamitidae</taxon>
        <taxon>Hexamitinae</taxon>
        <taxon>Trepomonas</taxon>
    </lineage>
</organism>
<feature type="non-terminal residue" evidence="2">
    <location>
        <position position="1"/>
    </location>
</feature>
<feature type="coiled-coil region" evidence="1">
    <location>
        <begin position="224"/>
        <end position="278"/>
    </location>
</feature>
<sequence>QQQSLLNLTVPDLLAKYGITTEFDYDYRKDAQDGYEPNTDVIKQQIQDLMAQNDVLRQENLNLKQFEQESRYYQESVVQKDQQIAELTQQINELETHLTDCQQMCKESSQEGVAFQQLKLKFEQQIDQICQLESENHSSQGKIQKLQTQIQQLELQIQKNQQQHAVFVQQIEFFESQLKSEQYAKSNLQHQFESESAQYKQQIADLKAVQQNFSSQESQSQKFTQTLKDQIQRLKTELQFQNEQNNVLQKQLNDALTNNQKLNQLKDAQMQKDAQMKRSNSPLVLLDKFDQRVHVQSDFVNQSRQKVIQKDYQPTLQTQTYGPNQRTESNYVEIDNRASLTQNAFSSSQKQFEGSAKIFAHTTMAEKRLNDTKGLKLKLDAKYDAKDLESSLTRKQGTFVIKRE</sequence>
<accession>A0A146KC97</accession>
<name>A0A146KC97_9EUKA</name>
<gene>
    <name evidence="2" type="ORF">TPC1_12946</name>
</gene>
<proteinExistence type="predicted"/>
<evidence type="ECO:0000313" key="2">
    <source>
        <dbReference type="EMBL" id="JAP94412.1"/>
    </source>
</evidence>